<dbReference type="GO" id="GO:1990904">
    <property type="term" value="C:ribonucleoprotein complex"/>
    <property type="evidence" value="ECO:0007669"/>
    <property type="project" value="UniProtKB-KW"/>
</dbReference>
<evidence type="ECO:0000313" key="4">
    <source>
        <dbReference type="EMBL" id="QQD90263.1"/>
    </source>
</evidence>
<dbReference type="EMBL" id="MW266075">
    <property type="protein sequence ID" value="QQD90263.1"/>
    <property type="molecule type" value="Genomic_DNA"/>
</dbReference>
<gene>
    <name evidence="4" type="primary">ORF320</name>
</gene>
<evidence type="ECO:0000256" key="1">
    <source>
        <dbReference type="ARBA" id="ARBA00022980"/>
    </source>
</evidence>
<accession>A0A7T5BYH5</accession>
<sequence length="320" mass="37256">MAKPIRRYSSYSLRRNRRTRLCKNIRKIRKGIIPVQAIFSNTIVTITNGRGRVVVWASASSGASGEFTGRPGVDDRGSEKGLRDFQTESQASETEIDNACAGNVDCGKDWHQEPLDGKGKKYFWRMIGREFRSLLSLLLSLLRLSSLGWWKSFLWPLLHGTIYYVTYQTRYVLPLLLIQDFFQAIWESVKDFNFTLDSVSFMKRIQKFLEVYSLFQLKSRAQIKSMYSNEPQPPIRVRVFNYMKFILIFLKEYKTYSGLFTKNKLTEILLIVLVCCLYGFFSMTGWRYCPRVSKSQLSFYPHLISISNCTRNLKKGTFSI</sequence>
<dbReference type="InterPro" id="IPR036967">
    <property type="entry name" value="Ribosomal_uS11_sf"/>
</dbReference>
<keyword evidence="1" id="KW-0689">Ribosomal protein</keyword>
<dbReference type="GO" id="GO:0005840">
    <property type="term" value="C:ribosome"/>
    <property type="evidence" value="ECO:0007669"/>
    <property type="project" value="UniProtKB-KW"/>
</dbReference>
<protein>
    <recommendedName>
        <fullName evidence="5">Ribosomal protein S11</fullName>
    </recommendedName>
</protein>
<evidence type="ECO:0000256" key="3">
    <source>
        <dbReference type="SAM" id="Phobius"/>
    </source>
</evidence>
<feature type="transmembrane region" description="Helical" evidence="3">
    <location>
        <begin position="268"/>
        <end position="289"/>
    </location>
</feature>
<keyword evidence="4" id="KW-0150">Chloroplast</keyword>
<keyword evidence="2" id="KW-0687">Ribonucleoprotein</keyword>
<dbReference type="GO" id="GO:0003735">
    <property type="term" value="F:structural constituent of ribosome"/>
    <property type="evidence" value="ECO:0007669"/>
    <property type="project" value="InterPro"/>
</dbReference>
<name>A0A7T5BYH5_9ROSI</name>
<dbReference type="RefSeq" id="YP_010132491.1">
    <property type="nucleotide sequence ID" value="NC_056382.1"/>
</dbReference>
<dbReference type="GeneID" id="65342448"/>
<evidence type="ECO:0000256" key="2">
    <source>
        <dbReference type="ARBA" id="ARBA00023274"/>
    </source>
</evidence>
<keyword evidence="3" id="KW-1133">Transmembrane helix</keyword>
<geneLocation type="chloroplast" evidence="4"/>
<dbReference type="GO" id="GO:0006412">
    <property type="term" value="P:translation"/>
    <property type="evidence" value="ECO:0007669"/>
    <property type="project" value="InterPro"/>
</dbReference>
<evidence type="ECO:0008006" key="5">
    <source>
        <dbReference type="Google" id="ProtNLM"/>
    </source>
</evidence>
<proteinExistence type="predicted"/>
<dbReference type="AlphaFoldDB" id="A0A7T5BYH5"/>
<reference evidence="4" key="1">
    <citation type="submission" date="2020-11" db="EMBL/GenBank/DDBJ databases">
        <authorList>
            <person name="Sun H."/>
            <person name="Xue X."/>
        </authorList>
    </citation>
    <scope>NUCLEOTIDE SEQUENCE</scope>
</reference>
<organism evidence="4">
    <name type="scientific">Geranium sibiricum</name>
    <dbReference type="NCBI Taxonomy" id="345237"/>
    <lineage>
        <taxon>Eukaryota</taxon>
        <taxon>Viridiplantae</taxon>
        <taxon>Streptophyta</taxon>
        <taxon>Embryophyta</taxon>
        <taxon>Tracheophyta</taxon>
        <taxon>Spermatophyta</taxon>
        <taxon>Magnoliopsida</taxon>
        <taxon>eudicotyledons</taxon>
        <taxon>Gunneridae</taxon>
        <taxon>Pentapetalae</taxon>
        <taxon>rosids</taxon>
        <taxon>malvids</taxon>
        <taxon>Geraniales</taxon>
        <taxon>Geraniaceae</taxon>
        <taxon>Geranium</taxon>
    </lineage>
</organism>
<keyword evidence="3" id="KW-0472">Membrane</keyword>
<keyword evidence="4" id="KW-0934">Plastid</keyword>
<keyword evidence="3" id="KW-0812">Transmembrane</keyword>
<dbReference type="Gene3D" id="3.30.420.80">
    <property type="entry name" value="Ribosomal protein S11"/>
    <property type="match status" value="1"/>
</dbReference>
<reference evidence="4" key="2">
    <citation type="submission" date="2021-03" db="EMBL/GenBank/DDBJ databases">
        <title>Complete Chloroplast Genome of Geranium sibiricum.</title>
        <authorList>
            <person name="Xx X."/>
        </authorList>
    </citation>
    <scope>NUCLEOTIDE SEQUENCE</scope>
</reference>